<comment type="caution">
    <text evidence="1">The sequence shown here is derived from an EMBL/GenBank/DDBJ whole genome shotgun (WGS) entry which is preliminary data.</text>
</comment>
<name>A0ABQ5EU74_9ASTR</name>
<reference evidence="1" key="2">
    <citation type="submission" date="2022-01" db="EMBL/GenBank/DDBJ databases">
        <authorList>
            <person name="Yamashiro T."/>
            <person name="Shiraishi A."/>
            <person name="Satake H."/>
            <person name="Nakayama K."/>
        </authorList>
    </citation>
    <scope>NUCLEOTIDE SEQUENCE</scope>
</reference>
<reference evidence="1" key="1">
    <citation type="journal article" date="2022" name="Int. J. Mol. Sci.">
        <title>Draft Genome of Tanacetum Coccineum: Genomic Comparison of Closely Related Tanacetum-Family Plants.</title>
        <authorList>
            <person name="Yamashiro T."/>
            <person name="Shiraishi A."/>
            <person name="Nakayama K."/>
            <person name="Satake H."/>
        </authorList>
    </citation>
    <scope>NUCLEOTIDE SEQUENCE</scope>
</reference>
<protein>
    <submittedName>
        <fullName evidence="1">Uncharacterized protein</fullName>
    </submittedName>
</protein>
<accession>A0ABQ5EU74</accession>
<evidence type="ECO:0000313" key="1">
    <source>
        <dbReference type="EMBL" id="GJT54452.1"/>
    </source>
</evidence>
<keyword evidence="2" id="KW-1185">Reference proteome</keyword>
<proteinExistence type="predicted"/>
<dbReference type="EMBL" id="BQNB010016673">
    <property type="protein sequence ID" value="GJT54452.1"/>
    <property type="molecule type" value="Genomic_DNA"/>
</dbReference>
<evidence type="ECO:0000313" key="2">
    <source>
        <dbReference type="Proteomes" id="UP001151760"/>
    </source>
</evidence>
<organism evidence="1 2">
    <name type="scientific">Tanacetum coccineum</name>
    <dbReference type="NCBI Taxonomy" id="301880"/>
    <lineage>
        <taxon>Eukaryota</taxon>
        <taxon>Viridiplantae</taxon>
        <taxon>Streptophyta</taxon>
        <taxon>Embryophyta</taxon>
        <taxon>Tracheophyta</taxon>
        <taxon>Spermatophyta</taxon>
        <taxon>Magnoliopsida</taxon>
        <taxon>eudicotyledons</taxon>
        <taxon>Gunneridae</taxon>
        <taxon>Pentapetalae</taxon>
        <taxon>asterids</taxon>
        <taxon>campanulids</taxon>
        <taxon>Asterales</taxon>
        <taxon>Asteraceae</taxon>
        <taxon>Asteroideae</taxon>
        <taxon>Anthemideae</taxon>
        <taxon>Anthemidinae</taxon>
        <taxon>Tanacetum</taxon>
    </lineage>
</organism>
<gene>
    <name evidence="1" type="ORF">Tco_0989506</name>
</gene>
<sequence>MFICLRFGASVSMFSVRYKGLVSNVDSLSYRELPNKLWPKNLLDNTNFVELIDAKANVHLVKMDRYYEDDAWSFNGDKWVDFIKTVKDLGPKIIHLEQIDVKKFLVNFYTKDGDEVYYGFTKHHDEKCVVLGCTDPNMYQPIPHRMMLNRKVNRSGKSALKVRMFGASVSMFSVRYKGSVSNVDSVSYRV</sequence>
<dbReference type="Proteomes" id="UP001151760">
    <property type="component" value="Unassembled WGS sequence"/>
</dbReference>